<dbReference type="Proteomes" id="UP000670776">
    <property type="component" value="Unassembled WGS sequence"/>
</dbReference>
<feature type="domain" description="Acyltransferase 3" evidence="2">
    <location>
        <begin position="10"/>
        <end position="329"/>
    </location>
</feature>
<dbReference type="RefSeq" id="WP_209654192.1">
    <property type="nucleotide sequence ID" value="NZ_JAGJCB010000005.1"/>
</dbReference>
<gene>
    <name evidence="3" type="ORF">J8H85_07670</name>
</gene>
<dbReference type="EMBL" id="JAGJCB010000005">
    <property type="protein sequence ID" value="MBP0903703.1"/>
    <property type="molecule type" value="Genomic_DNA"/>
</dbReference>
<dbReference type="Pfam" id="PF01757">
    <property type="entry name" value="Acyl_transf_3"/>
    <property type="match status" value="1"/>
</dbReference>
<keyword evidence="1" id="KW-1133">Transmembrane helix</keyword>
<comment type="caution">
    <text evidence="3">The sequence shown here is derived from an EMBL/GenBank/DDBJ whole genome shotgun (WGS) entry which is preliminary data.</text>
</comment>
<evidence type="ECO:0000259" key="2">
    <source>
        <dbReference type="Pfam" id="PF01757"/>
    </source>
</evidence>
<dbReference type="GO" id="GO:0016746">
    <property type="term" value="F:acyltransferase activity"/>
    <property type="evidence" value="ECO:0007669"/>
    <property type="project" value="UniProtKB-KW"/>
</dbReference>
<keyword evidence="1" id="KW-0812">Transmembrane</keyword>
<name>A0ABS4BTG4_9FLAO</name>
<accession>A0ABS4BTG4</accession>
<organism evidence="3 4">
    <name type="scientific">Mariniflexile gromovii</name>
    <dbReference type="NCBI Taxonomy" id="362523"/>
    <lineage>
        <taxon>Bacteria</taxon>
        <taxon>Pseudomonadati</taxon>
        <taxon>Bacteroidota</taxon>
        <taxon>Flavobacteriia</taxon>
        <taxon>Flavobacteriales</taxon>
        <taxon>Flavobacteriaceae</taxon>
        <taxon>Mariniflexile</taxon>
    </lineage>
</organism>
<dbReference type="PANTHER" id="PTHR37312:SF1">
    <property type="entry name" value="MEMBRANE-BOUND ACYLTRANSFERASE YKRP-RELATED"/>
    <property type="match status" value="1"/>
</dbReference>
<feature type="transmembrane region" description="Helical" evidence="1">
    <location>
        <begin position="12"/>
        <end position="30"/>
    </location>
</feature>
<evidence type="ECO:0000256" key="1">
    <source>
        <dbReference type="SAM" id="Phobius"/>
    </source>
</evidence>
<reference evidence="3 4" key="1">
    <citation type="submission" date="2021-04" db="EMBL/GenBank/DDBJ databases">
        <title>Mariniflexile gromovii gen. nov., sp. nov., a gliding bacterium isolated from the sea urchin Strongylocentrotus intermedius.</title>
        <authorList>
            <person name="Ko S."/>
            <person name="Le V."/>
            <person name="Ahn C.-Y."/>
            <person name="Oh H.-M."/>
        </authorList>
    </citation>
    <scope>NUCLEOTIDE SEQUENCE [LARGE SCALE GENOMIC DNA]</scope>
    <source>
        <strain evidence="3 4">KCTC 12570</strain>
    </source>
</reference>
<evidence type="ECO:0000313" key="4">
    <source>
        <dbReference type="Proteomes" id="UP000670776"/>
    </source>
</evidence>
<proteinExistence type="predicted"/>
<feature type="transmembrane region" description="Helical" evidence="1">
    <location>
        <begin position="180"/>
        <end position="197"/>
    </location>
</feature>
<protein>
    <submittedName>
        <fullName evidence="3">Acyltransferase family protein</fullName>
    </submittedName>
</protein>
<feature type="transmembrane region" description="Helical" evidence="1">
    <location>
        <begin position="316"/>
        <end position="332"/>
    </location>
</feature>
<feature type="transmembrane region" description="Helical" evidence="1">
    <location>
        <begin position="128"/>
        <end position="149"/>
    </location>
</feature>
<feature type="transmembrane region" description="Helical" evidence="1">
    <location>
        <begin position="36"/>
        <end position="59"/>
    </location>
</feature>
<evidence type="ECO:0000313" key="3">
    <source>
        <dbReference type="EMBL" id="MBP0903703.1"/>
    </source>
</evidence>
<feature type="transmembrane region" description="Helical" evidence="1">
    <location>
        <begin position="156"/>
        <end position="174"/>
    </location>
</feature>
<feature type="transmembrane region" description="Helical" evidence="1">
    <location>
        <begin position="278"/>
        <end position="296"/>
    </location>
</feature>
<feature type="transmembrane region" description="Helical" evidence="1">
    <location>
        <begin position="247"/>
        <end position="266"/>
    </location>
</feature>
<dbReference type="InterPro" id="IPR002656">
    <property type="entry name" value="Acyl_transf_3_dom"/>
</dbReference>
<keyword evidence="4" id="KW-1185">Reference proteome</keyword>
<dbReference type="InterPro" id="IPR052734">
    <property type="entry name" value="Nod_factor_acetyltransferase"/>
</dbReference>
<feature type="transmembrane region" description="Helical" evidence="1">
    <location>
        <begin position="217"/>
        <end position="235"/>
    </location>
</feature>
<dbReference type="PANTHER" id="PTHR37312">
    <property type="entry name" value="MEMBRANE-BOUND ACYLTRANSFERASE YKRP-RELATED"/>
    <property type="match status" value="1"/>
</dbReference>
<keyword evidence="1" id="KW-0472">Membrane</keyword>
<sequence length="374" mass="44099">MIQNKKRIKIFDVAKGISIILMTMSRYPFLETYPTLISFQNVAIIFKMPTFIFISGYLLSDRLDFKSFFYHKVDGLIKPLIGFLFSLTLLNIILYLVTSDRIILHDILQYILNLPRSFFHGSFDVVNVSFWFITALFLGQICLKGFLVISNLKKPFNYLLLSIFFIVLLILNAIKTKFYWSEYIPSFFTYLFLGYGFKKISLRFFNGTSFFYNKKMILFPILFLISYVTLYELNFDVDLNLAGLHFNYHYLLILSLFGVFTIIYLCSFIEKIPILNSVLVYCSKASFFILAYHIFIKDVFSTMFDLETYNPLLHTFLFFLNIVLCCLIYMLLKRVTIVRLLFYPLKTIELKDIEIKLLKSKYISRIIPKEISLA</sequence>
<keyword evidence="3" id="KW-0012">Acyltransferase</keyword>
<feature type="transmembrane region" description="Helical" evidence="1">
    <location>
        <begin position="80"/>
        <end position="98"/>
    </location>
</feature>
<keyword evidence="3" id="KW-0808">Transferase</keyword>